<comment type="catalytic activity">
    <reaction evidence="1">
        <text>uridine(34) in tRNA + AH2 + O2 = 5-hydroxyuridine(34) in tRNA + A + H2O</text>
        <dbReference type="Rhea" id="RHEA:64224"/>
        <dbReference type="Rhea" id="RHEA-COMP:11727"/>
        <dbReference type="Rhea" id="RHEA-COMP:13381"/>
        <dbReference type="ChEBI" id="CHEBI:13193"/>
        <dbReference type="ChEBI" id="CHEBI:15377"/>
        <dbReference type="ChEBI" id="CHEBI:15379"/>
        <dbReference type="ChEBI" id="CHEBI:17499"/>
        <dbReference type="ChEBI" id="CHEBI:65315"/>
        <dbReference type="ChEBI" id="CHEBI:136877"/>
    </reaction>
</comment>
<keyword evidence="4" id="KW-0808">Transferase</keyword>
<keyword evidence="5" id="KW-1185">Reference proteome</keyword>
<reference evidence="4 5" key="1">
    <citation type="submission" date="2019-06" db="EMBL/GenBank/DDBJ databases">
        <title>Erythrobacter insulae sp. nov., isolated from a tidal flat.</title>
        <authorList>
            <person name="Yoon J.-H."/>
        </authorList>
    </citation>
    <scope>NUCLEOTIDE SEQUENCE [LARGE SCALE GENOMIC DNA]</scope>
    <source>
        <strain evidence="4 5">JBTF-M21</strain>
    </source>
</reference>
<dbReference type="Gene3D" id="3.30.70.100">
    <property type="match status" value="1"/>
</dbReference>
<dbReference type="EMBL" id="VHJK01000001">
    <property type="protein sequence ID" value="TRD12286.1"/>
    <property type="molecule type" value="Genomic_DNA"/>
</dbReference>
<comment type="similarity">
    <text evidence="1">Belongs to the TrhO family.</text>
</comment>
<dbReference type="SMART" id="SM00450">
    <property type="entry name" value="RHOD"/>
    <property type="match status" value="1"/>
</dbReference>
<dbReference type="CDD" id="cd01518">
    <property type="entry name" value="RHOD_YceA"/>
    <property type="match status" value="1"/>
</dbReference>
<comment type="function">
    <text evidence="1">Catalyzes oxygen-dependent 5-hydroxyuridine (ho5U) modification at position 34 in tRNAs.</text>
</comment>
<dbReference type="SUPFAM" id="SSF52821">
    <property type="entry name" value="Rhodanese/Cell cycle control phosphatase"/>
    <property type="match status" value="1"/>
</dbReference>
<dbReference type="PANTHER" id="PTHR43268:SF3">
    <property type="entry name" value="RHODANESE-LIKE DOMAIN-CONTAINING PROTEIN 7-RELATED"/>
    <property type="match status" value="1"/>
</dbReference>
<dbReference type="Gene3D" id="3.40.250.10">
    <property type="entry name" value="Rhodanese-like domain"/>
    <property type="match status" value="1"/>
</dbReference>
<keyword evidence="1" id="KW-0560">Oxidoreductase</keyword>
<protein>
    <recommendedName>
        <fullName evidence="1">tRNA uridine(34) hydroxylase</fullName>
        <ecNumber evidence="1">1.14.-.-</ecNumber>
    </recommendedName>
    <alternativeName>
        <fullName evidence="1">tRNA hydroxylation protein O</fullName>
    </alternativeName>
</protein>
<dbReference type="InterPro" id="IPR040503">
    <property type="entry name" value="TRHO_N"/>
</dbReference>
<keyword evidence="1" id="KW-0819">tRNA processing</keyword>
<proteinExistence type="inferred from homology"/>
<accession>A0A547PDT3</accession>
<sequence length="344" mass="37910">MPVHQSPIQVAALYRFTRFDDPAAIQAPLQAACDGAGVKGTILLAKEGINGTIAGTHNALSSVLEHIRALPGCAETEVKFSHADEMPFNRMKVRLKREIVTMGQPDIDPRASVGRYVAPEDWNDLISDPETIVIDTRNDYEVAVGTFKGAVDPKTKSFGEFPTWFREHRDELLEGKKKVAMFCTGGIRCEKSTSFLRSEGIEDVFHLKGGILKYLETVPEEDSKWEGECFVFDQRVAVKHGLELGSYGQCFACRMPLTKAEMASDDYAAGVSCPHCINERGEQQRARYAERQRQQQLAKQRGEIHVGAAPRASDDDTPKLSDGGWEANFPSGLSPDSGSDANTE</sequence>
<dbReference type="Proteomes" id="UP000316343">
    <property type="component" value="Unassembled WGS sequence"/>
</dbReference>
<feature type="region of interest" description="Disordered" evidence="2">
    <location>
        <begin position="287"/>
        <end position="344"/>
    </location>
</feature>
<dbReference type="RefSeq" id="WP_142788559.1">
    <property type="nucleotide sequence ID" value="NZ_VHJK01000001.1"/>
</dbReference>
<evidence type="ECO:0000313" key="5">
    <source>
        <dbReference type="Proteomes" id="UP000316343"/>
    </source>
</evidence>
<dbReference type="Pfam" id="PF00581">
    <property type="entry name" value="Rhodanese"/>
    <property type="match status" value="1"/>
</dbReference>
<dbReference type="GO" id="GO:0016705">
    <property type="term" value="F:oxidoreductase activity, acting on paired donors, with incorporation or reduction of molecular oxygen"/>
    <property type="evidence" value="ECO:0007669"/>
    <property type="project" value="UniProtKB-UniRule"/>
</dbReference>
<organism evidence="4 5">
    <name type="scientific">Erythrobacter insulae</name>
    <dbReference type="NCBI Taxonomy" id="2584124"/>
    <lineage>
        <taxon>Bacteria</taxon>
        <taxon>Pseudomonadati</taxon>
        <taxon>Pseudomonadota</taxon>
        <taxon>Alphaproteobacteria</taxon>
        <taxon>Sphingomonadales</taxon>
        <taxon>Erythrobacteraceae</taxon>
        <taxon>Erythrobacter/Porphyrobacter group</taxon>
        <taxon>Erythrobacter</taxon>
    </lineage>
</organism>
<gene>
    <name evidence="1" type="primary">trhO</name>
    <name evidence="4" type="ORF">FGU71_10715</name>
</gene>
<evidence type="ECO:0000259" key="3">
    <source>
        <dbReference type="PROSITE" id="PS50206"/>
    </source>
</evidence>
<feature type="compositionally biased region" description="Polar residues" evidence="2">
    <location>
        <begin position="334"/>
        <end position="344"/>
    </location>
</feature>
<dbReference type="PROSITE" id="PS50206">
    <property type="entry name" value="RHODANESE_3"/>
    <property type="match status" value="1"/>
</dbReference>
<dbReference type="GO" id="GO:0016740">
    <property type="term" value="F:transferase activity"/>
    <property type="evidence" value="ECO:0007669"/>
    <property type="project" value="UniProtKB-KW"/>
</dbReference>
<feature type="domain" description="Rhodanese" evidence="3">
    <location>
        <begin position="127"/>
        <end position="223"/>
    </location>
</feature>
<dbReference type="InterPro" id="IPR036873">
    <property type="entry name" value="Rhodanese-like_dom_sf"/>
</dbReference>
<dbReference type="OrthoDB" id="9778326at2"/>
<dbReference type="PANTHER" id="PTHR43268">
    <property type="entry name" value="THIOSULFATE SULFURTRANSFERASE/RHODANESE-LIKE DOMAIN-CONTAINING PROTEIN 2"/>
    <property type="match status" value="1"/>
</dbReference>
<dbReference type="HAMAP" id="MF_00469">
    <property type="entry name" value="TrhO"/>
    <property type="match status" value="1"/>
</dbReference>
<dbReference type="InterPro" id="IPR020936">
    <property type="entry name" value="TrhO"/>
</dbReference>
<dbReference type="GO" id="GO:0006400">
    <property type="term" value="P:tRNA modification"/>
    <property type="evidence" value="ECO:0007669"/>
    <property type="project" value="UniProtKB-UniRule"/>
</dbReference>
<dbReference type="AlphaFoldDB" id="A0A547PDT3"/>
<dbReference type="EC" id="1.14.-.-" evidence="1"/>
<evidence type="ECO:0000256" key="1">
    <source>
        <dbReference type="HAMAP-Rule" id="MF_00469"/>
    </source>
</evidence>
<evidence type="ECO:0000313" key="4">
    <source>
        <dbReference type="EMBL" id="TRD12286.1"/>
    </source>
</evidence>
<comment type="caution">
    <text evidence="4">The sequence shown here is derived from an EMBL/GenBank/DDBJ whole genome shotgun (WGS) entry which is preliminary data.</text>
</comment>
<dbReference type="InterPro" id="IPR001763">
    <property type="entry name" value="Rhodanese-like_dom"/>
</dbReference>
<evidence type="ECO:0000256" key="2">
    <source>
        <dbReference type="SAM" id="MobiDB-lite"/>
    </source>
</evidence>
<dbReference type="Pfam" id="PF17773">
    <property type="entry name" value="UPF0176_N"/>
    <property type="match status" value="1"/>
</dbReference>
<dbReference type="NCBIfam" id="NF001136">
    <property type="entry name" value="PRK00142.1-4"/>
    <property type="match status" value="1"/>
</dbReference>
<name>A0A547PDT3_9SPHN</name>